<dbReference type="RefSeq" id="XP_018254691.1">
    <property type="nucleotide sequence ID" value="XM_018402077.1"/>
</dbReference>
<dbReference type="AlphaFoldDB" id="A0A0J9W328"/>
<dbReference type="VEuPathDB" id="FungiDB:FOXG_21730"/>
<reference evidence="2" key="1">
    <citation type="submission" date="2007-04" db="EMBL/GenBank/DDBJ databases">
        <authorList>
            <consortium name="The Broad Institute Genome Sequencing Platform"/>
            <person name="Birren B."/>
            <person name="Lander E."/>
            <person name="Galagan J."/>
            <person name="Nusbaum C."/>
            <person name="Devon K."/>
            <person name="Ma L.-J."/>
            <person name="Jaffe D."/>
            <person name="Butler J."/>
            <person name="Alvarez P."/>
            <person name="Gnerre S."/>
            <person name="Grabherr M."/>
            <person name="Kleber M."/>
            <person name="Mauceli E."/>
            <person name="Brockman W."/>
            <person name="MacCallum I.A."/>
            <person name="Young S."/>
            <person name="LaButti K."/>
            <person name="DeCaprio D."/>
            <person name="Crawford M."/>
            <person name="Koehrsen M."/>
            <person name="Engels R."/>
            <person name="Montgomery P."/>
            <person name="Pearson M."/>
            <person name="Howarth C."/>
            <person name="Larson L."/>
            <person name="White J."/>
            <person name="O'Leary S."/>
            <person name="Kodira C."/>
            <person name="Zeng Q."/>
            <person name="Yandava C."/>
            <person name="Alvarado L."/>
            <person name="Kistler C."/>
            <person name="Shim W.-B."/>
            <person name="Kang S."/>
            <person name="Woloshuk C."/>
        </authorList>
    </citation>
    <scope>NUCLEOTIDE SEQUENCE</scope>
    <source>
        <strain evidence="2">4287</strain>
    </source>
</reference>
<dbReference type="Proteomes" id="UP000009097">
    <property type="component" value="Unassembled WGS sequence"/>
</dbReference>
<dbReference type="KEGG" id="fox:FOXG_21730"/>
<gene>
    <name evidence="1" type="ORF">FOXG_21730</name>
    <name evidence="2" type="ORF">FOXG_21950</name>
</gene>
<reference evidence="2" key="2">
    <citation type="journal article" date="2010" name="Nature">
        <title>Comparative genomics reveals mobile pathogenicity chromosomes in Fusarium.</title>
        <authorList>
            <person name="Ma L.J."/>
            <person name="van der Does H.C."/>
            <person name="Borkovich K.A."/>
            <person name="Coleman J.J."/>
            <person name="Daboussi M.J."/>
            <person name="Di Pietro A."/>
            <person name="Dufresne M."/>
            <person name="Freitag M."/>
            <person name="Grabherr M."/>
            <person name="Henrissat B."/>
            <person name="Houterman P.M."/>
            <person name="Kang S."/>
            <person name="Shim W.B."/>
            <person name="Woloshuk C."/>
            <person name="Xie X."/>
            <person name="Xu J.R."/>
            <person name="Antoniw J."/>
            <person name="Baker S.E."/>
            <person name="Bluhm B.H."/>
            <person name="Breakspear A."/>
            <person name="Brown D.W."/>
            <person name="Butchko R.A."/>
            <person name="Chapman S."/>
            <person name="Coulson R."/>
            <person name="Coutinho P.M."/>
            <person name="Danchin E.G."/>
            <person name="Diener A."/>
            <person name="Gale L.R."/>
            <person name="Gardiner D.M."/>
            <person name="Goff S."/>
            <person name="Hammond-Kosack K.E."/>
            <person name="Hilburn K."/>
            <person name="Hua-Van A."/>
            <person name="Jonkers W."/>
            <person name="Kazan K."/>
            <person name="Kodira C.D."/>
            <person name="Koehrsen M."/>
            <person name="Kumar L."/>
            <person name="Lee Y.H."/>
            <person name="Li L."/>
            <person name="Manners J.M."/>
            <person name="Miranda-Saavedra D."/>
            <person name="Mukherjee M."/>
            <person name="Park G."/>
            <person name="Park J."/>
            <person name="Park S.Y."/>
            <person name="Proctor R.H."/>
            <person name="Regev A."/>
            <person name="Ruiz-Roldan M.C."/>
            <person name="Sain D."/>
            <person name="Sakthikumar S."/>
            <person name="Sykes S."/>
            <person name="Schwartz D.C."/>
            <person name="Turgeon B.G."/>
            <person name="Wapinski I."/>
            <person name="Yoder O."/>
            <person name="Young S."/>
            <person name="Zeng Q."/>
            <person name="Zhou S."/>
            <person name="Galagan J."/>
            <person name="Cuomo C.A."/>
            <person name="Kistler H.C."/>
            <person name="Rep M."/>
        </authorList>
    </citation>
    <scope>NUCLEOTIDE SEQUENCE [LARGE SCALE GENOMIC DNA]</scope>
    <source>
        <strain evidence="2">4287</strain>
    </source>
</reference>
<evidence type="ECO:0000313" key="1">
    <source>
        <dbReference type="EMBL" id="KNB16646.1"/>
    </source>
</evidence>
<organism evidence="2 3">
    <name type="scientific">Fusarium oxysporum f. sp. lycopersici (strain 4287 / CBS 123668 / FGSC 9935 / NRRL 34936)</name>
    <name type="common">Fusarium vascular wilt of tomato</name>
    <dbReference type="NCBI Taxonomy" id="426428"/>
    <lineage>
        <taxon>Eukaryota</taxon>
        <taxon>Fungi</taxon>
        <taxon>Dikarya</taxon>
        <taxon>Ascomycota</taxon>
        <taxon>Pezizomycotina</taxon>
        <taxon>Sordariomycetes</taxon>
        <taxon>Hypocreomycetidae</taxon>
        <taxon>Hypocreales</taxon>
        <taxon>Nectriaceae</taxon>
        <taxon>Fusarium</taxon>
        <taxon>Fusarium oxysporum species complex</taxon>
    </lineage>
</organism>
<protein>
    <submittedName>
        <fullName evidence="2">Uncharacterized protein</fullName>
    </submittedName>
</protein>
<evidence type="ECO:0000313" key="3">
    <source>
        <dbReference type="Proteomes" id="UP000009097"/>
    </source>
</evidence>
<proteinExistence type="predicted"/>
<dbReference type="VEuPathDB" id="FungiDB:FOXG_21950"/>
<name>A0A0J9W328_FUSO4</name>
<dbReference type="OrthoDB" id="5099370at2759"/>
<dbReference type="GeneID" id="28962436"/>
<evidence type="ECO:0000313" key="2">
    <source>
        <dbReference type="EMBL" id="KNB17494.1"/>
    </source>
</evidence>
<dbReference type="EMBL" id="DS231722">
    <property type="protein sequence ID" value="KNB17494.1"/>
    <property type="molecule type" value="Genomic_DNA"/>
</dbReference>
<sequence length="68" mass="7213">MSAECERLSSIAGQMVSSLRTRLEASMVGITQTLRSWVRSGLIEAADALIDVSGEAGSSIVWQAEENG</sequence>
<dbReference type="RefSeq" id="XP_018255539.1">
    <property type="nucleotide sequence ID" value="XM_018402330.1"/>
</dbReference>
<dbReference type="EMBL" id="DS231719">
    <property type="protein sequence ID" value="KNB16646.1"/>
    <property type="molecule type" value="Genomic_DNA"/>
</dbReference>
<dbReference type="GeneID" id="28962656"/>
<accession>A0A0J9W328</accession>
<dbReference type="KEGG" id="fox:FOXG_21950"/>